<proteinExistence type="predicted"/>
<keyword evidence="7" id="KW-1185">Reference proteome</keyword>
<dbReference type="Proteomes" id="UP001163624">
    <property type="component" value="Chromosome"/>
</dbReference>
<evidence type="ECO:0000313" key="6">
    <source>
        <dbReference type="EMBL" id="WAI48392.1"/>
    </source>
</evidence>
<evidence type="ECO:0000256" key="2">
    <source>
        <dbReference type="ARBA" id="ARBA00022723"/>
    </source>
</evidence>
<evidence type="ECO:0000256" key="1">
    <source>
        <dbReference type="ARBA" id="ARBA00022714"/>
    </source>
</evidence>
<dbReference type="RefSeq" id="WP_254470648.1">
    <property type="nucleotide sequence ID" value="NZ_CP113432.1"/>
</dbReference>
<name>A0ABY6ZTX1_9PSED</name>
<feature type="domain" description="Iron-binding zinc finger CDGSH type" evidence="5">
    <location>
        <begin position="42"/>
        <end position="81"/>
    </location>
</feature>
<protein>
    <submittedName>
        <fullName evidence="6">CDGSH iron-sulfur domain-containing protein</fullName>
    </submittedName>
</protein>
<dbReference type="InterPro" id="IPR042216">
    <property type="entry name" value="MitoNEET_CISD"/>
</dbReference>
<dbReference type="SMART" id="SM00704">
    <property type="entry name" value="ZnF_CDGSH"/>
    <property type="match status" value="1"/>
</dbReference>
<keyword evidence="2" id="KW-0479">Metal-binding</keyword>
<reference evidence="6" key="1">
    <citation type="submission" date="2022-11" db="EMBL/GenBank/DDBJ databases">
        <title>Pseudomonas triclosanedens sp. nov., a triclosan degrader isolated from activated sludge.</title>
        <authorList>
            <person name="Yin Y."/>
            <person name="Lu Z."/>
        </authorList>
    </citation>
    <scope>NUCLEOTIDE SEQUENCE</scope>
    <source>
        <strain evidence="6">ZM23</strain>
    </source>
</reference>
<evidence type="ECO:0000313" key="7">
    <source>
        <dbReference type="Proteomes" id="UP001163624"/>
    </source>
</evidence>
<keyword evidence="1" id="KW-0001">2Fe-2S</keyword>
<accession>A0ABY6ZTX1</accession>
<evidence type="ECO:0000256" key="4">
    <source>
        <dbReference type="ARBA" id="ARBA00023014"/>
    </source>
</evidence>
<evidence type="ECO:0000259" key="5">
    <source>
        <dbReference type="SMART" id="SM00704"/>
    </source>
</evidence>
<keyword evidence="3" id="KW-0408">Iron</keyword>
<dbReference type="Pfam" id="PF09360">
    <property type="entry name" value="zf-CDGSH"/>
    <property type="match status" value="1"/>
</dbReference>
<dbReference type="Gene3D" id="3.40.5.90">
    <property type="entry name" value="CDGSH iron-sulfur domain, mitoNEET-type"/>
    <property type="match status" value="1"/>
</dbReference>
<dbReference type="EMBL" id="CP113432">
    <property type="protein sequence ID" value="WAI48392.1"/>
    <property type="molecule type" value="Genomic_DNA"/>
</dbReference>
<organism evidence="6 7">
    <name type="scientific">Pseudomonas triclosanedens</name>
    <dbReference type="NCBI Taxonomy" id="2961893"/>
    <lineage>
        <taxon>Bacteria</taxon>
        <taxon>Pseudomonadati</taxon>
        <taxon>Pseudomonadota</taxon>
        <taxon>Gammaproteobacteria</taxon>
        <taxon>Pseudomonadales</taxon>
        <taxon>Pseudomonadaceae</taxon>
        <taxon>Pseudomonas</taxon>
    </lineage>
</organism>
<evidence type="ECO:0000256" key="3">
    <source>
        <dbReference type="ARBA" id="ARBA00023004"/>
    </source>
</evidence>
<dbReference type="InterPro" id="IPR018967">
    <property type="entry name" value="FeS-contain_CDGSH-typ"/>
</dbReference>
<sequence length="90" mass="10401">MSDEERVVQVLPEVRSVRPGDRLRLCRCGRSACLPDCRDGCEAALELEVRRERHLLLCRCGRSARLPYCDGAHAPDARSFRERLQRFFGR</sequence>
<gene>
    <name evidence="6" type="ORF">OU419_21915</name>
</gene>
<keyword evidence="4" id="KW-0411">Iron-sulfur</keyword>